<reference evidence="4" key="1">
    <citation type="submission" date="2017-10" db="EMBL/GenBank/DDBJ databases">
        <title>Rapid genome shrinkage in a self-fertile nematode reveals novel sperm competition proteins.</title>
        <authorList>
            <person name="Yin D."/>
            <person name="Schwarz E.M."/>
            <person name="Thomas C.G."/>
            <person name="Felde R.L."/>
            <person name="Korf I.F."/>
            <person name="Cutter A.D."/>
            <person name="Schartner C.M."/>
            <person name="Ralston E.J."/>
            <person name="Meyer B.J."/>
            <person name="Haag E.S."/>
        </authorList>
    </citation>
    <scope>NUCLEOTIDE SEQUENCE [LARGE SCALE GENOMIC DNA]</scope>
    <source>
        <strain evidence="4">JU1422</strain>
    </source>
</reference>
<dbReference type="Pfam" id="PF14214">
    <property type="entry name" value="Helitron_like_N"/>
    <property type="match status" value="1"/>
</dbReference>
<dbReference type="EMBL" id="PDUG01000118">
    <property type="protein sequence ID" value="PIC11360.1"/>
    <property type="molecule type" value="Genomic_DNA"/>
</dbReference>
<proteinExistence type="predicted"/>
<sequence>MDHINAEDDGPCGQRIFLPNTFTGSPRHFVSLYQDALAVVSRFGKPDLFLTMTCNPSWKEIQEALLPGQEAVDRPDVVSRVFKLKLEELKKDLFFSFVFCYRRVPRSISRYFPKFEAPSSSLSKVMARFLKKA</sequence>
<dbReference type="Proteomes" id="UP000230233">
    <property type="component" value="Chromosome I"/>
</dbReference>
<evidence type="ECO:0000313" key="3">
    <source>
        <dbReference type="EMBL" id="PIC55267.1"/>
    </source>
</evidence>
<name>A0A2G5S8N3_9PELO</name>
<reference evidence="2" key="2">
    <citation type="journal article" date="2018" name="Science">
        <title>Rapid genome shrinkage in a self-fertile nematode reveals sperm competition proteins.</title>
        <authorList>
            <person name="Yin D."/>
            <person name="Schwarz E.M."/>
            <person name="Thomas C.G."/>
            <person name="Felde R.L."/>
            <person name="Korf I.F."/>
            <person name="Cutter A.D."/>
            <person name="Schartner C.M."/>
            <person name="Ralston E.J."/>
            <person name="Meyer B.J."/>
            <person name="Haag E.S."/>
        </authorList>
    </citation>
    <scope>NUCLEOTIDE SEQUENCE</scope>
    <source>
        <strain evidence="2">JU1422</strain>
    </source>
</reference>
<comment type="caution">
    <text evidence="2">The sequence shown here is derived from an EMBL/GenBank/DDBJ whole genome shotgun (WGS) entry which is preliminary data.</text>
</comment>
<dbReference type="InterPro" id="IPR025476">
    <property type="entry name" value="Helitron_helicase-like"/>
</dbReference>
<dbReference type="AlphaFoldDB" id="A0A2G5S8N3"/>
<gene>
    <name evidence="3" type="primary">Cnig_chr_I.g610</name>
    <name evidence="3" type="ORF">B9Z55_000610</name>
    <name evidence="2" type="ORF">B9Z55_029136</name>
</gene>
<dbReference type="PANTHER" id="PTHR45786:SF74">
    <property type="entry name" value="ATP-DEPENDENT DNA HELICASE"/>
    <property type="match status" value="1"/>
</dbReference>
<keyword evidence="4" id="KW-1185">Reference proteome</keyword>
<accession>A0A2G5S8N3</accession>
<organism evidence="2 4">
    <name type="scientific">Caenorhabditis nigoni</name>
    <dbReference type="NCBI Taxonomy" id="1611254"/>
    <lineage>
        <taxon>Eukaryota</taxon>
        <taxon>Metazoa</taxon>
        <taxon>Ecdysozoa</taxon>
        <taxon>Nematoda</taxon>
        <taxon>Chromadorea</taxon>
        <taxon>Rhabditida</taxon>
        <taxon>Rhabditina</taxon>
        <taxon>Rhabditomorpha</taxon>
        <taxon>Rhabditoidea</taxon>
        <taxon>Rhabditidae</taxon>
        <taxon>Peloderinae</taxon>
        <taxon>Caenorhabditis</taxon>
    </lineage>
</organism>
<dbReference type="STRING" id="1611254.A0A2G5S8N3"/>
<evidence type="ECO:0000313" key="2">
    <source>
        <dbReference type="EMBL" id="PIC11360.1"/>
    </source>
</evidence>
<feature type="domain" description="Helitron helicase-like" evidence="1">
    <location>
        <begin position="7"/>
        <end position="99"/>
    </location>
</feature>
<protein>
    <recommendedName>
        <fullName evidence="1">Helitron helicase-like domain-containing protein</fullName>
    </recommendedName>
</protein>
<dbReference type="PANTHER" id="PTHR45786">
    <property type="entry name" value="DNA BINDING PROTEIN-LIKE"/>
    <property type="match status" value="1"/>
</dbReference>
<dbReference type="EMBL" id="PDUG01000001">
    <property type="protein sequence ID" value="PIC55267.1"/>
    <property type="molecule type" value="Genomic_DNA"/>
</dbReference>
<evidence type="ECO:0000313" key="4">
    <source>
        <dbReference type="Proteomes" id="UP000230233"/>
    </source>
</evidence>
<dbReference type="OrthoDB" id="5864302at2759"/>
<evidence type="ECO:0000259" key="1">
    <source>
        <dbReference type="Pfam" id="PF14214"/>
    </source>
</evidence>